<dbReference type="Gene3D" id="2.60.40.10">
    <property type="entry name" value="Immunoglobulins"/>
    <property type="match status" value="1"/>
</dbReference>
<keyword evidence="9 10" id="KW-0119">Carbohydrate metabolism</keyword>
<evidence type="ECO:0000256" key="3">
    <source>
        <dbReference type="ARBA" id="ARBA00004964"/>
    </source>
</evidence>
<dbReference type="InterPro" id="IPR006407">
    <property type="entry name" value="GlgB"/>
</dbReference>
<dbReference type="InterPro" id="IPR013783">
    <property type="entry name" value="Ig-like_fold"/>
</dbReference>
<keyword evidence="6 10" id="KW-0328">Glycosyltransferase</keyword>
<sequence length="661" mass="76289">MGKRNKRSYNEAKVNFCSSHHNIGGVDLLTTSQAVTDTLAYLFNTGKGFRSQDYLGSHWTAIDTIFRVWAPQAQAVAVVGSFNDWQPEQLHLNATTGIWTGRLKAVQVGDLYKFQVTGADGATQLKIDPFAQQFEKKPGDAAIITAPIAHDWHDSLWMARRKKMQPAHRPINIYEVHLGSWRRQEGDRYYTYQELAAELIPYVKKLGYTHIELMPVMEHLLDASWGYQQLGYFAPTSRFGSRDDFLAFVDQCHQANLGVLVDWVPGHFIRNYDALYHYDGTATFEYADPQRADNHRWGAWNFDLGKTQVQSFLISSALFWLTDCHLDGLRVDAVSNMLYLDYDAGREGQTNQYGDNRNLEGIAFLQELNTTVFRQHPDVLMIAEESSAYPQVTGRVDHGGLGFNYKWNMGWMHDTLDFFMMDPLFRHDHFNLLTFGFVYMYDEQFILPFSHDEVVHGKKSLMHKMPGDRYNQFANLRTMLVYLAAFPGKQLNFMGAEWGQFLEWRDWSQLEWVDLADPLNQQMQQFTAALNRVYRDNRPLWELDHDQAGMVYTYTDDPESSTMAFIRQAKRKFSFVIAAFNFVPVERRRYRIGVPYPGIYELLLNTEAKAFGGTWTQLETTFTATETPYHGQPASFEVTLPAMGALLIRPRNVKKGSRRHE</sequence>
<dbReference type="EC" id="2.4.1.18" evidence="10"/>
<dbReference type="InterPro" id="IPR004193">
    <property type="entry name" value="Glyco_hydro_13_N"/>
</dbReference>
<dbReference type="InterPro" id="IPR044143">
    <property type="entry name" value="GlgB_N_E_set_prok"/>
</dbReference>
<evidence type="ECO:0000256" key="9">
    <source>
        <dbReference type="ARBA" id="ARBA00023277"/>
    </source>
</evidence>
<accession>A0ABW1R6X5</accession>
<keyword evidence="7 10" id="KW-0808">Transferase</keyword>
<comment type="pathway">
    <text evidence="3 10">Glycan biosynthesis; glycogen biosynthesis.</text>
</comment>
<dbReference type="NCBIfam" id="NF003811">
    <property type="entry name" value="PRK05402.1"/>
    <property type="match status" value="1"/>
</dbReference>
<dbReference type="InterPro" id="IPR037439">
    <property type="entry name" value="Branching_enzy"/>
</dbReference>
<dbReference type="Gene3D" id="3.20.20.80">
    <property type="entry name" value="Glycosidases"/>
    <property type="match status" value="1"/>
</dbReference>
<evidence type="ECO:0000256" key="1">
    <source>
        <dbReference type="ARBA" id="ARBA00000826"/>
    </source>
</evidence>
<feature type="active site" description="Nucleophile" evidence="10">
    <location>
        <position position="332"/>
    </location>
</feature>
<proteinExistence type="inferred from homology"/>
<evidence type="ECO:0000256" key="7">
    <source>
        <dbReference type="ARBA" id="ARBA00022679"/>
    </source>
</evidence>
<comment type="function">
    <text evidence="2 10">Catalyzes the formation of the alpha-1,6-glucosidic linkages in glycogen by scission of a 1,4-alpha-linked oligosaccharide from growing alpha-1,4-glucan chains and the subsequent attachment of the oligosaccharide to the alpha-1,6 position.</text>
</comment>
<protein>
    <recommendedName>
        <fullName evidence="10">1,4-alpha-glucan branching enzyme GlgB</fullName>
        <ecNumber evidence="10">2.4.1.18</ecNumber>
    </recommendedName>
    <alternativeName>
        <fullName evidence="10">1,4-alpha-D-glucan:1,4-alpha-D-glucan 6-glucosyl-transferase</fullName>
    </alternativeName>
    <alternativeName>
        <fullName evidence="10">Alpha-(1-&gt;4)-glucan branching enzyme</fullName>
    </alternativeName>
    <alternativeName>
        <fullName evidence="10">Glycogen branching enzyme</fullName>
        <shortName evidence="10">BE</shortName>
    </alternativeName>
</protein>
<evidence type="ECO:0000256" key="6">
    <source>
        <dbReference type="ARBA" id="ARBA00022676"/>
    </source>
</evidence>
<comment type="subunit">
    <text evidence="10">Monomer.</text>
</comment>
<comment type="caution">
    <text evidence="12">The sequence shown here is derived from an EMBL/GenBank/DDBJ whole genome shotgun (WGS) entry which is preliminary data.</text>
</comment>
<feature type="domain" description="Glycosyl hydrolase family 13 catalytic" evidence="11">
    <location>
        <begin position="175"/>
        <end position="536"/>
    </location>
</feature>
<dbReference type="Pfam" id="PF02806">
    <property type="entry name" value="Alpha-amylase_C"/>
    <property type="match status" value="1"/>
</dbReference>
<dbReference type="RefSeq" id="WP_137640111.1">
    <property type="nucleotide sequence ID" value="NZ_BJDK01000014.1"/>
</dbReference>
<dbReference type="PANTHER" id="PTHR43651:SF3">
    <property type="entry name" value="1,4-ALPHA-GLUCAN-BRANCHING ENZYME"/>
    <property type="match status" value="1"/>
</dbReference>
<comment type="similarity">
    <text evidence="4 10">Belongs to the glycosyl hydrolase 13 family. GlgB subfamily.</text>
</comment>
<dbReference type="Pfam" id="PF02922">
    <property type="entry name" value="CBM_48"/>
    <property type="match status" value="1"/>
</dbReference>
<dbReference type="InterPro" id="IPR006047">
    <property type="entry name" value="GH13_cat_dom"/>
</dbReference>
<keyword evidence="13" id="KW-1185">Reference proteome</keyword>
<keyword evidence="5 10" id="KW-0321">Glycogen metabolism</keyword>
<organism evidence="12 13">
    <name type="scientific">Lactiplantibacillus dongliensis</name>
    <dbReference type="NCBI Taxonomy" id="2559919"/>
    <lineage>
        <taxon>Bacteria</taxon>
        <taxon>Bacillati</taxon>
        <taxon>Bacillota</taxon>
        <taxon>Bacilli</taxon>
        <taxon>Lactobacillales</taxon>
        <taxon>Lactobacillaceae</taxon>
        <taxon>Lactiplantibacillus</taxon>
    </lineage>
</organism>
<dbReference type="InterPro" id="IPR006048">
    <property type="entry name" value="A-amylase/branching_C"/>
</dbReference>
<dbReference type="NCBIfam" id="NF008967">
    <property type="entry name" value="PRK12313.1"/>
    <property type="match status" value="1"/>
</dbReference>
<dbReference type="CDD" id="cd11322">
    <property type="entry name" value="AmyAc_Glg_BE"/>
    <property type="match status" value="1"/>
</dbReference>
<dbReference type="Gene3D" id="2.60.40.1180">
    <property type="entry name" value="Golgi alpha-mannosidase II"/>
    <property type="match status" value="1"/>
</dbReference>
<dbReference type="EMBL" id="JBHSSD010000016">
    <property type="protein sequence ID" value="MFC6163917.1"/>
    <property type="molecule type" value="Genomic_DNA"/>
</dbReference>
<dbReference type="PIRSF" id="PIRSF000463">
    <property type="entry name" value="GlgB"/>
    <property type="match status" value="1"/>
</dbReference>
<dbReference type="NCBIfam" id="TIGR01515">
    <property type="entry name" value="branching_enzym"/>
    <property type="match status" value="1"/>
</dbReference>
<evidence type="ECO:0000256" key="5">
    <source>
        <dbReference type="ARBA" id="ARBA00022600"/>
    </source>
</evidence>
<dbReference type="SMART" id="SM00642">
    <property type="entry name" value="Aamy"/>
    <property type="match status" value="1"/>
</dbReference>
<dbReference type="SUPFAM" id="SSF81296">
    <property type="entry name" value="E set domains"/>
    <property type="match status" value="1"/>
</dbReference>
<evidence type="ECO:0000259" key="11">
    <source>
        <dbReference type="SMART" id="SM00642"/>
    </source>
</evidence>
<dbReference type="InterPro" id="IPR013780">
    <property type="entry name" value="Glyco_hydro_b"/>
</dbReference>
<dbReference type="SUPFAM" id="SSF51011">
    <property type="entry name" value="Glycosyl hydrolase domain"/>
    <property type="match status" value="1"/>
</dbReference>
<dbReference type="InterPro" id="IPR017853">
    <property type="entry name" value="GH"/>
</dbReference>
<dbReference type="Pfam" id="PF00128">
    <property type="entry name" value="Alpha-amylase"/>
    <property type="match status" value="1"/>
</dbReference>
<dbReference type="HAMAP" id="MF_00685">
    <property type="entry name" value="GlgB"/>
    <property type="match status" value="1"/>
</dbReference>
<dbReference type="Proteomes" id="UP001596253">
    <property type="component" value="Unassembled WGS sequence"/>
</dbReference>
<dbReference type="SUPFAM" id="SSF51445">
    <property type="entry name" value="(Trans)glycosidases"/>
    <property type="match status" value="1"/>
</dbReference>
<evidence type="ECO:0000313" key="13">
    <source>
        <dbReference type="Proteomes" id="UP001596253"/>
    </source>
</evidence>
<dbReference type="CDD" id="cd02855">
    <property type="entry name" value="E_set_GBE_prok_N"/>
    <property type="match status" value="1"/>
</dbReference>
<evidence type="ECO:0000313" key="12">
    <source>
        <dbReference type="EMBL" id="MFC6163917.1"/>
    </source>
</evidence>
<evidence type="ECO:0000256" key="4">
    <source>
        <dbReference type="ARBA" id="ARBA00009000"/>
    </source>
</evidence>
<dbReference type="InterPro" id="IPR014756">
    <property type="entry name" value="Ig_E-set"/>
</dbReference>
<reference evidence="13" key="1">
    <citation type="journal article" date="2019" name="Int. J. Syst. Evol. Microbiol.">
        <title>The Global Catalogue of Microorganisms (GCM) 10K type strain sequencing project: providing services to taxonomists for standard genome sequencing and annotation.</title>
        <authorList>
            <consortium name="The Broad Institute Genomics Platform"/>
            <consortium name="The Broad Institute Genome Sequencing Center for Infectious Disease"/>
            <person name="Wu L."/>
            <person name="Ma J."/>
        </authorList>
    </citation>
    <scope>NUCLEOTIDE SEQUENCE [LARGE SCALE GENOMIC DNA]</scope>
    <source>
        <strain evidence="13">CCM 8932</strain>
    </source>
</reference>
<evidence type="ECO:0000256" key="10">
    <source>
        <dbReference type="HAMAP-Rule" id="MF_00685"/>
    </source>
</evidence>
<name>A0ABW1R6X5_9LACO</name>
<evidence type="ECO:0000256" key="2">
    <source>
        <dbReference type="ARBA" id="ARBA00002953"/>
    </source>
</evidence>
<gene>
    <name evidence="10 12" type="primary">glgB</name>
    <name evidence="12" type="ORF">ACFP3T_04415</name>
</gene>
<dbReference type="PANTHER" id="PTHR43651">
    <property type="entry name" value="1,4-ALPHA-GLUCAN-BRANCHING ENZYME"/>
    <property type="match status" value="1"/>
</dbReference>
<evidence type="ECO:0000256" key="8">
    <source>
        <dbReference type="ARBA" id="ARBA00023056"/>
    </source>
</evidence>
<feature type="active site" description="Proton donor" evidence="10">
    <location>
        <position position="384"/>
    </location>
</feature>
<keyword evidence="8 10" id="KW-0320">Glycogen biosynthesis</keyword>
<comment type="catalytic activity">
    <reaction evidence="1 10">
        <text>Transfers a segment of a (1-&gt;4)-alpha-D-glucan chain to a primary hydroxy group in a similar glucan chain.</text>
        <dbReference type="EC" id="2.4.1.18"/>
    </reaction>
</comment>